<proteinExistence type="predicted"/>
<organism evidence="1 2">
    <name type="scientific">Paralysiella testudinis</name>
    <dbReference type="NCBI Taxonomy" id="2809020"/>
    <lineage>
        <taxon>Bacteria</taxon>
        <taxon>Pseudomonadati</taxon>
        <taxon>Pseudomonadota</taxon>
        <taxon>Betaproteobacteria</taxon>
        <taxon>Neisseriales</taxon>
        <taxon>Neisseriaceae</taxon>
        <taxon>Paralysiella</taxon>
    </lineage>
</organism>
<dbReference type="RefSeq" id="WP_230338911.1">
    <property type="nucleotide sequence ID" value="NZ_CP069798.1"/>
</dbReference>
<evidence type="ECO:0000313" key="1">
    <source>
        <dbReference type="EMBL" id="QRQ81615.1"/>
    </source>
</evidence>
<protein>
    <submittedName>
        <fullName evidence="1">Uncharacterized protein</fullName>
    </submittedName>
</protein>
<dbReference type="AlphaFoldDB" id="A0A892ZE16"/>
<dbReference type="Proteomes" id="UP000653156">
    <property type="component" value="Chromosome"/>
</dbReference>
<name>A0A892ZE16_9NEIS</name>
<evidence type="ECO:0000313" key="2">
    <source>
        <dbReference type="Proteomes" id="UP000653156"/>
    </source>
</evidence>
<gene>
    <name evidence="1" type="ORF">JQU52_13100</name>
</gene>
<reference evidence="1" key="1">
    <citation type="submission" date="2021-02" db="EMBL/GenBank/DDBJ databases">
        <title>Neisseriaceae sp. 26B isolated from the cloaca of a Common Toad-headed Turtle (Mesoclemmys nasuta).</title>
        <authorList>
            <person name="Spergser J."/>
            <person name="Busse H.-J."/>
        </authorList>
    </citation>
    <scope>NUCLEOTIDE SEQUENCE</scope>
    <source>
        <strain evidence="1">26B</strain>
    </source>
</reference>
<dbReference type="PROSITE" id="PS51257">
    <property type="entry name" value="PROKAR_LIPOPROTEIN"/>
    <property type="match status" value="1"/>
</dbReference>
<dbReference type="EMBL" id="CP069798">
    <property type="protein sequence ID" value="QRQ81615.1"/>
    <property type="molecule type" value="Genomic_DNA"/>
</dbReference>
<sequence length="169" mass="19235">MNIVKSILMLFLAISISSCQLDVRPIGLNYEDMIFLDAENLAETGIGAAYDELVPSLSRYISNPIQIEERIDNHLPRYAIRANGKEYVVYDSDTPEYESWGIATYVFFEIINDQLKDKSVRLYAINNGHDLGAMYLTSEQAKSAQLLLPNPTDWPYLPEATSPWYGQHH</sequence>
<keyword evidence="2" id="KW-1185">Reference proteome</keyword>
<dbReference type="KEGG" id="ptes:JQU52_13100"/>
<accession>A0A892ZE16</accession>